<evidence type="ECO:0000256" key="1">
    <source>
        <dbReference type="ARBA" id="ARBA00004123"/>
    </source>
</evidence>
<protein>
    <submittedName>
        <fullName evidence="12">Putative AC transposase</fullName>
    </submittedName>
</protein>
<comment type="subcellular location">
    <subcellularLocation>
        <location evidence="1">Nucleus</location>
    </subcellularLocation>
</comment>
<dbReference type="SMART" id="SM00614">
    <property type="entry name" value="ZnF_BED"/>
    <property type="match status" value="1"/>
</dbReference>
<feature type="compositionally biased region" description="Acidic residues" evidence="10">
    <location>
        <begin position="1"/>
        <end position="13"/>
    </location>
</feature>
<dbReference type="InterPro" id="IPR003656">
    <property type="entry name" value="Znf_BED"/>
</dbReference>
<dbReference type="PANTHER" id="PTHR46481">
    <property type="entry name" value="ZINC FINGER BED DOMAIN-CONTAINING PROTEIN 4"/>
    <property type="match status" value="1"/>
</dbReference>
<dbReference type="GO" id="GO:0005634">
    <property type="term" value="C:nucleus"/>
    <property type="evidence" value="ECO:0007669"/>
    <property type="project" value="UniProtKB-SubCell"/>
</dbReference>
<evidence type="ECO:0000256" key="7">
    <source>
        <dbReference type="ARBA" id="ARBA00023163"/>
    </source>
</evidence>
<keyword evidence="8" id="KW-0539">Nucleus</keyword>
<dbReference type="AlphaFoldDB" id="A0A226D729"/>
<accession>A0A226D729</accession>
<dbReference type="GO" id="GO:0046983">
    <property type="term" value="F:protein dimerization activity"/>
    <property type="evidence" value="ECO:0007669"/>
    <property type="project" value="InterPro"/>
</dbReference>
<keyword evidence="13" id="KW-1185">Reference proteome</keyword>
<dbReference type="InterPro" id="IPR008906">
    <property type="entry name" value="HATC_C_dom"/>
</dbReference>
<evidence type="ECO:0000256" key="6">
    <source>
        <dbReference type="ARBA" id="ARBA00023125"/>
    </source>
</evidence>
<dbReference type="InterPro" id="IPR012337">
    <property type="entry name" value="RNaseH-like_sf"/>
</dbReference>
<evidence type="ECO:0000256" key="5">
    <source>
        <dbReference type="ARBA" id="ARBA00023015"/>
    </source>
</evidence>
<dbReference type="OrthoDB" id="6770822at2759"/>
<dbReference type="GO" id="GO:0003677">
    <property type="term" value="F:DNA binding"/>
    <property type="evidence" value="ECO:0007669"/>
    <property type="project" value="UniProtKB-KW"/>
</dbReference>
<keyword evidence="5" id="KW-0805">Transcription regulation</keyword>
<dbReference type="GO" id="GO:0008270">
    <property type="term" value="F:zinc ion binding"/>
    <property type="evidence" value="ECO:0007669"/>
    <property type="project" value="UniProtKB-KW"/>
</dbReference>
<dbReference type="EMBL" id="LNIX01000032">
    <property type="protein sequence ID" value="OXA40664.1"/>
    <property type="molecule type" value="Genomic_DNA"/>
</dbReference>
<gene>
    <name evidence="12" type="ORF">Fcan01_24572</name>
</gene>
<dbReference type="InterPro" id="IPR052035">
    <property type="entry name" value="ZnF_BED_domain_contain"/>
</dbReference>
<keyword evidence="4" id="KW-0862">Zinc</keyword>
<evidence type="ECO:0000313" key="13">
    <source>
        <dbReference type="Proteomes" id="UP000198287"/>
    </source>
</evidence>
<sequence length="592" mass="67846">MSESETEIQESGDEISSPKSSRKKRSLAYQHFDYEEESGNYHCKICRSKYHKKSDGSTSALVKHLRATHPSLFNAKNATLDGFVKTEGSKQVDKIEPFTAAGLRKRIMEVTVLENLPFRLAEKPSFQSLIKYCNSQATFPCANTIKSDVEKLYLEKKIELKGELMAIDSKISFIIDAWTSANQKSYLGVIAQWIDTKWDLQIRVLDLLELEGSHTGERLAVSFMDLLDEYEISSKILGVTADNAGNMNTFAEALERKLKRRGIQFTQENNRIRCLPHIVNLICQAAIDKLEKIACEQAMEVDSDPDLEDADRFSEGVITKLRHGVVKIRSSPQRLEAFRRQCEVMNIKHLELIRDIKTRWNSTYDMITRALKMKQPYSATLQNHAALTKYRLSDLDWSIIEQMQRFLEVRNADFRQKVFDPRLKFEWYEASKFGIDAISGYRKRLTEKWATSYKKGEGTRDKDQTADVRENIFEKQLRKMRRLEPVDEFDKYCSEKTVDSSLLSCGALGWWKVHAEEFPQLSAMAKDFLAVAGSGVPVESLFSNGPDILSHRRLNMKVDTVKQCICLKSWLKCVEAQSLGTVVAEKMCGDRI</sequence>
<name>A0A226D729_FOLCA</name>
<keyword evidence="6" id="KW-0238">DNA-binding</keyword>
<evidence type="ECO:0000256" key="3">
    <source>
        <dbReference type="ARBA" id="ARBA00022771"/>
    </source>
</evidence>
<reference evidence="12 13" key="1">
    <citation type="submission" date="2015-12" db="EMBL/GenBank/DDBJ databases">
        <title>The genome of Folsomia candida.</title>
        <authorList>
            <person name="Faddeeva A."/>
            <person name="Derks M.F."/>
            <person name="Anvar Y."/>
            <person name="Smit S."/>
            <person name="Van Straalen N."/>
            <person name="Roelofs D."/>
        </authorList>
    </citation>
    <scope>NUCLEOTIDE SEQUENCE [LARGE SCALE GENOMIC DNA]</scope>
    <source>
        <strain evidence="12 13">VU population</strain>
        <tissue evidence="12">Whole body</tissue>
    </source>
</reference>
<dbReference type="SUPFAM" id="SSF53098">
    <property type="entry name" value="Ribonuclease H-like"/>
    <property type="match status" value="1"/>
</dbReference>
<feature type="region of interest" description="Disordered" evidence="10">
    <location>
        <begin position="1"/>
        <end position="24"/>
    </location>
</feature>
<keyword evidence="2" id="KW-0479">Metal-binding</keyword>
<evidence type="ECO:0000256" key="8">
    <source>
        <dbReference type="ARBA" id="ARBA00023242"/>
    </source>
</evidence>
<evidence type="ECO:0000256" key="2">
    <source>
        <dbReference type="ARBA" id="ARBA00022723"/>
    </source>
</evidence>
<comment type="caution">
    <text evidence="12">The sequence shown here is derived from an EMBL/GenBank/DDBJ whole genome shotgun (WGS) entry which is preliminary data.</text>
</comment>
<dbReference type="PROSITE" id="PS50808">
    <property type="entry name" value="ZF_BED"/>
    <property type="match status" value="1"/>
</dbReference>
<evidence type="ECO:0000256" key="10">
    <source>
        <dbReference type="SAM" id="MobiDB-lite"/>
    </source>
</evidence>
<dbReference type="STRING" id="158441.A0A226D729"/>
<dbReference type="Proteomes" id="UP000198287">
    <property type="component" value="Unassembled WGS sequence"/>
</dbReference>
<dbReference type="Pfam" id="PF05699">
    <property type="entry name" value="Dimer_Tnp_hAT"/>
    <property type="match status" value="1"/>
</dbReference>
<keyword evidence="7" id="KW-0804">Transcription</keyword>
<evidence type="ECO:0000259" key="11">
    <source>
        <dbReference type="PROSITE" id="PS50808"/>
    </source>
</evidence>
<feature type="domain" description="BED-type" evidence="11">
    <location>
        <begin position="23"/>
        <end position="76"/>
    </location>
</feature>
<dbReference type="PANTHER" id="PTHR46481:SF10">
    <property type="entry name" value="ZINC FINGER BED DOMAIN-CONTAINING PROTEIN 39"/>
    <property type="match status" value="1"/>
</dbReference>
<proteinExistence type="predicted"/>
<dbReference type="Pfam" id="PF02892">
    <property type="entry name" value="zf-BED"/>
    <property type="match status" value="1"/>
</dbReference>
<keyword evidence="3 9" id="KW-0863">Zinc-finger</keyword>
<evidence type="ECO:0000313" key="12">
    <source>
        <dbReference type="EMBL" id="OXA40664.1"/>
    </source>
</evidence>
<evidence type="ECO:0000256" key="9">
    <source>
        <dbReference type="PROSITE-ProRule" id="PRU00027"/>
    </source>
</evidence>
<organism evidence="12 13">
    <name type="scientific">Folsomia candida</name>
    <name type="common">Springtail</name>
    <dbReference type="NCBI Taxonomy" id="158441"/>
    <lineage>
        <taxon>Eukaryota</taxon>
        <taxon>Metazoa</taxon>
        <taxon>Ecdysozoa</taxon>
        <taxon>Arthropoda</taxon>
        <taxon>Hexapoda</taxon>
        <taxon>Collembola</taxon>
        <taxon>Entomobryomorpha</taxon>
        <taxon>Isotomoidea</taxon>
        <taxon>Isotomidae</taxon>
        <taxon>Proisotominae</taxon>
        <taxon>Folsomia</taxon>
    </lineage>
</organism>
<evidence type="ECO:0000256" key="4">
    <source>
        <dbReference type="ARBA" id="ARBA00022833"/>
    </source>
</evidence>